<dbReference type="RefSeq" id="WP_034677588.1">
    <property type="nucleotide sequence ID" value="NZ_FPAP01000006.1"/>
</dbReference>
<comment type="caution">
    <text evidence="1">The sequence shown here is derived from an EMBL/GenBank/DDBJ whole genome shotgun (WGS) entry which is preliminary data.</text>
</comment>
<dbReference type="AlphaFoldDB" id="A0A085Z1R9"/>
<dbReference type="OrthoDB" id="1148709at2"/>
<dbReference type="InterPro" id="IPR043131">
    <property type="entry name" value="BCAT-like_N"/>
</dbReference>
<protein>
    <submittedName>
        <fullName evidence="1">Aminodeoxychorismate lyase</fullName>
    </submittedName>
</protein>
<keyword evidence="2" id="KW-1185">Reference proteome</keyword>
<dbReference type="InterPro" id="IPR001544">
    <property type="entry name" value="Aminotrans_IV"/>
</dbReference>
<dbReference type="Gene3D" id="3.20.10.10">
    <property type="entry name" value="D-amino Acid Aminotransferase, subunit A, domain 2"/>
    <property type="match status" value="1"/>
</dbReference>
<accession>A0A085Z1R9</accession>
<keyword evidence="1" id="KW-0456">Lyase</keyword>
<organism evidence="1 2">
    <name type="scientific">Chryseobacterium formosense</name>
    <dbReference type="NCBI Taxonomy" id="236814"/>
    <lineage>
        <taxon>Bacteria</taxon>
        <taxon>Pseudomonadati</taxon>
        <taxon>Bacteroidota</taxon>
        <taxon>Flavobacteriia</taxon>
        <taxon>Flavobacteriales</taxon>
        <taxon>Weeksellaceae</taxon>
        <taxon>Chryseobacterium group</taxon>
        <taxon>Chryseobacterium</taxon>
    </lineage>
</organism>
<evidence type="ECO:0000313" key="2">
    <source>
        <dbReference type="Proteomes" id="UP000028713"/>
    </source>
</evidence>
<name>A0A085Z1R9_9FLAO</name>
<dbReference type="STRING" id="236814.IX39_13130"/>
<reference evidence="1 2" key="1">
    <citation type="submission" date="2014-07" db="EMBL/GenBank/DDBJ databases">
        <title>Genome of Chryseobacterium formosense LMG 24722.</title>
        <authorList>
            <person name="Pipes S.E."/>
            <person name="Stropko S.J."/>
            <person name="Newman J.D."/>
        </authorList>
    </citation>
    <scope>NUCLEOTIDE SEQUENCE [LARGE SCALE GENOMIC DNA]</scope>
    <source>
        <strain evidence="1 2">LMG 24722</strain>
    </source>
</reference>
<dbReference type="GO" id="GO:0016829">
    <property type="term" value="F:lyase activity"/>
    <property type="evidence" value="ECO:0007669"/>
    <property type="project" value="UniProtKB-KW"/>
</dbReference>
<dbReference type="SUPFAM" id="SSF56752">
    <property type="entry name" value="D-aminoacid aminotransferase-like PLP-dependent enzymes"/>
    <property type="match status" value="1"/>
</dbReference>
<dbReference type="Pfam" id="PF01063">
    <property type="entry name" value="Aminotran_4"/>
    <property type="match status" value="1"/>
</dbReference>
<dbReference type="InterPro" id="IPR036038">
    <property type="entry name" value="Aminotransferase-like"/>
</dbReference>
<sequence length="208" mass="24974">MSQFIESIKVEDQELFLLEFHQKRVNETFAHFGKEGSIDLAKIFKNLEHDEDGLYKMRIVYDLDKRFRTQMIPYAIPEIQDFQLVENNSYDYSFKFEDRKELEKMKMKSKAEEIIIVKNNHITDTSFSNILFQKGKDWFTPFTYLLNGVQRQNLLKKKKIKEAEITMQNIKEYSHFQLINAMNDFDDMFIYPIHKIINLPGNDDYLDI</sequence>
<dbReference type="Gene3D" id="3.30.470.10">
    <property type="match status" value="1"/>
</dbReference>
<gene>
    <name evidence="1" type="ORF">IX39_13130</name>
</gene>
<dbReference type="InterPro" id="IPR043132">
    <property type="entry name" value="BCAT-like_C"/>
</dbReference>
<evidence type="ECO:0000313" key="1">
    <source>
        <dbReference type="EMBL" id="KFE98382.1"/>
    </source>
</evidence>
<dbReference type="Proteomes" id="UP000028713">
    <property type="component" value="Unassembled WGS sequence"/>
</dbReference>
<dbReference type="EMBL" id="JPRP01000002">
    <property type="protein sequence ID" value="KFE98382.1"/>
    <property type="molecule type" value="Genomic_DNA"/>
</dbReference>
<proteinExistence type="predicted"/>
<dbReference type="eggNOG" id="COG0115">
    <property type="taxonomic scope" value="Bacteria"/>
</dbReference>